<organism evidence="1 2">
    <name type="scientific">Aspergillus melleus</name>
    <dbReference type="NCBI Taxonomy" id="138277"/>
    <lineage>
        <taxon>Eukaryota</taxon>
        <taxon>Fungi</taxon>
        <taxon>Dikarya</taxon>
        <taxon>Ascomycota</taxon>
        <taxon>Pezizomycotina</taxon>
        <taxon>Eurotiomycetes</taxon>
        <taxon>Eurotiomycetidae</taxon>
        <taxon>Eurotiales</taxon>
        <taxon>Aspergillaceae</taxon>
        <taxon>Aspergillus</taxon>
        <taxon>Aspergillus subgen. Circumdati</taxon>
    </lineage>
</organism>
<comment type="caution">
    <text evidence="1">The sequence shown here is derived from an EMBL/GenBank/DDBJ whole genome shotgun (WGS) entry which is preliminary data.</text>
</comment>
<protein>
    <submittedName>
        <fullName evidence="1">Uncharacterized protein</fullName>
    </submittedName>
</protein>
<evidence type="ECO:0000313" key="2">
    <source>
        <dbReference type="Proteomes" id="UP001177260"/>
    </source>
</evidence>
<accession>A0ACC3BD97</accession>
<name>A0ACC3BD97_9EURO</name>
<dbReference type="EMBL" id="JAOPJF010000007">
    <property type="protein sequence ID" value="KAK1148475.1"/>
    <property type="molecule type" value="Genomic_DNA"/>
</dbReference>
<dbReference type="Proteomes" id="UP001177260">
    <property type="component" value="Unassembled WGS sequence"/>
</dbReference>
<gene>
    <name evidence="1" type="ORF">N8T08_009480</name>
</gene>
<reference evidence="1 2" key="1">
    <citation type="journal article" date="2023" name="ACS Omega">
        <title>Identification of the Neoaspergillic Acid Biosynthesis Gene Cluster by Establishing an In Vitro CRISPR-Ribonucleoprotein Genetic System in Aspergillus melleus.</title>
        <authorList>
            <person name="Yuan B."/>
            <person name="Grau M.F."/>
            <person name="Murata R.M."/>
            <person name="Torok T."/>
            <person name="Venkateswaran K."/>
            <person name="Stajich J.E."/>
            <person name="Wang C.C.C."/>
        </authorList>
    </citation>
    <scope>NUCLEOTIDE SEQUENCE [LARGE SCALE GENOMIC DNA]</scope>
    <source>
        <strain evidence="1 2">IMV 1140</strain>
    </source>
</reference>
<proteinExistence type="predicted"/>
<sequence length="102" mass="11849">MSSVPTATQKDEVFLYMGSLNPNLRCVEYLKTIIGLLKSRTFHTCQQKPDLSRDELYRVYSIYVDASRDIDEQVDGFLPKLIKFLEKNLEQEKEDRAKSLEG</sequence>
<keyword evidence="2" id="KW-1185">Reference proteome</keyword>
<evidence type="ECO:0000313" key="1">
    <source>
        <dbReference type="EMBL" id="KAK1148475.1"/>
    </source>
</evidence>